<proteinExistence type="predicted"/>
<organism evidence="1">
    <name type="scientific">viral metagenome</name>
    <dbReference type="NCBI Taxonomy" id="1070528"/>
    <lineage>
        <taxon>unclassified sequences</taxon>
        <taxon>metagenomes</taxon>
        <taxon>organismal metagenomes</taxon>
    </lineage>
</organism>
<reference evidence="1" key="1">
    <citation type="journal article" date="2020" name="Nature">
        <title>Giant virus diversity and host interactions through global metagenomics.</title>
        <authorList>
            <person name="Schulz F."/>
            <person name="Roux S."/>
            <person name="Paez-Espino D."/>
            <person name="Jungbluth S."/>
            <person name="Walsh D.A."/>
            <person name="Denef V.J."/>
            <person name="McMahon K.D."/>
            <person name="Konstantinidis K.T."/>
            <person name="Eloe-Fadrosh E.A."/>
            <person name="Kyrpides N.C."/>
            <person name="Woyke T."/>
        </authorList>
    </citation>
    <scope>NUCLEOTIDE SEQUENCE</scope>
    <source>
        <strain evidence="1">GVMAG-M-3300021964-36</strain>
    </source>
</reference>
<dbReference type="EMBL" id="MN739485">
    <property type="protein sequence ID" value="QHT07755.1"/>
    <property type="molecule type" value="Genomic_DNA"/>
</dbReference>
<accession>A0A6C0CW72</accession>
<protein>
    <submittedName>
        <fullName evidence="1">Uncharacterized protein</fullName>
    </submittedName>
</protein>
<sequence>MDSLKEVLLEMEQSPLKGTKKEEYFVTKYKTIADEYPMIIKKACDDDFDYAKMFWMIDKKLEVDSQRISQHDASIEVGEVLVDQYIKPIVD</sequence>
<name>A0A6C0CW72_9ZZZZ</name>
<dbReference type="AlphaFoldDB" id="A0A6C0CW72"/>
<evidence type="ECO:0000313" key="1">
    <source>
        <dbReference type="EMBL" id="QHT07755.1"/>
    </source>
</evidence>